<dbReference type="InterPro" id="IPR052515">
    <property type="entry name" value="Gfo/Idh/MocA_Oxidoreductase"/>
</dbReference>
<dbReference type="Proteomes" id="UP000245880">
    <property type="component" value="Unassembled WGS sequence"/>
</dbReference>
<comment type="caution">
    <text evidence="3">The sequence shown here is derived from an EMBL/GenBank/DDBJ whole genome shotgun (WGS) entry which is preliminary data.</text>
</comment>
<proteinExistence type="predicted"/>
<dbReference type="Gene3D" id="3.40.50.720">
    <property type="entry name" value="NAD(P)-binding Rossmann-like Domain"/>
    <property type="match status" value="1"/>
</dbReference>
<dbReference type="Pfam" id="PF22725">
    <property type="entry name" value="GFO_IDH_MocA_C3"/>
    <property type="match status" value="1"/>
</dbReference>
<dbReference type="RefSeq" id="WP_109674811.1">
    <property type="nucleotide sequence ID" value="NZ_QGDT01000006.1"/>
</dbReference>
<evidence type="ECO:0000259" key="1">
    <source>
        <dbReference type="Pfam" id="PF01408"/>
    </source>
</evidence>
<dbReference type="SUPFAM" id="SSF55347">
    <property type="entry name" value="Glyceraldehyde-3-phosphate dehydrogenase-like, C-terminal domain"/>
    <property type="match status" value="1"/>
</dbReference>
<gene>
    <name evidence="3" type="ORF">CLV98_106124</name>
</gene>
<evidence type="ECO:0000259" key="2">
    <source>
        <dbReference type="Pfam" id="PF22725"/>
    </source>
</evidence>
<dbReference type="InterPro" id="IPR000683">
    <property type="entry name" value="Gfo/Idh/MocA-like_OxRdtase_N"/>
</dbReference>
<dbReference type="InterPro" id="IPR055170">
    <property type="entry name" value="GFO_IDH_MocA-like_dom"/>
</dbReference>
<keyword evidence="4" id="KW-1185">Reference proteome</keyword>
<dbReference type="PANTHER" id="PTHR43249:SF1">
    <property type="entry name" value="D-GLUCOSIDE 3-DEHYDROGENASE"/>
    <property type="match status" value="1"/>
</dbReference>
<dbReference type="SUPFAM" id="SSF51735">
    <property type="entry name" value="NAD(P)-binding Rossmann-fold domains"/>
    <property type="match status" value="1"/>
</dbReference>
<feature type="domain" description="Gfo/Idh/MocA-like oxidoreductase N-terminal" evidence="1">
    <location>
        <begin position="7"/>
        <end position="127"/>
    </location>
</feature>
<dbReference type="PANTHER" id="PTHR43249">
    <property type="entry name" value="UDP-N-ACETYL-2-AMINO-2-DEOXY-D-GLUCURONATE OXIDASE"/>
    <property type="match status" value="1"/>
</dbReference>
<evidence type="ECO:0000313" key="3">
    <source>
        <dbReference type="EMBL" id="PWJ57652.1"/>
    </source>
</evidence>
<dbReference type="AlphaFoldDB" id="A0A316AJ98"/>
<evidence type="ECO:0000313" key="4">
    <source>
        <dbReference type="Proteomes" id="UP000245880"/>
    </source>
</evidence>
<name>A0A316AJ98_9BACT</name>
<dbReference type="Pfam" id="PF01408">
    <property type="entry name" value="GFO_IDH_MocA"/>
    <property type="match status" value="1"/>
</dbReference>
<sequence>MTTKKHFRVALIGAGHIAKQNHLPALRALADRAEVVAICGREATRTHHFAQEQNIPAAFTSLESMLADAQPDILVNCTANNLHYPFTMEALKKGCHVFCEKPPAIWAKEAQEMADLATHQGVFLGYNFQRRQSAAYRLLQKQIVEGTFGEIYHIKADYLRRSGIPGWGNFTNKTIQGGGALIDLGVHLLDLALGLIGYEPPKAVLANTYDHIGKRGGKGLRGSWDGSHFEVEDACFAHINFPSRASVTLSSSFALHRKEAETVQLQIFGTKAGATLYPLEIFTESAGEHMNLQFPHLTEPDHQLENTRAFLDACEGLPSNICNGQQGALLQSILEKIYASAQEN</sequence>
<accession>A0A316AJ98</accession>
<dbReference type="OrthoDB" id="9815825at2"/>
<dbReference type="InterPro" id="IPR036291">
    <property type="entry name" value="NAD(P)-bd_dom_sf"/>
</dbReference>
<dbReference type="GO" id="GO:0000166">
    <property type="term" value="F:nucleotide binding"/>
    <property type="evidence" value="ECO:0007669"/>
    <property type="project" value="InterPro"/>
</dbReference>
<dbReference type="Gene3D" id="3.30.360.10">
    <property type="entry name" value="Dihydrodipicolinate Reductase, domain 2"/>
    <property type="match status" value="1"/>
</dbReference>
<reference evidence="3 4" key="1">
    <citation type="submission" date="2018-03" db="EMBL/GenBank/DDBJ databases">
        <title>Genomic Encyclopedia of Archaeal and Bacterial Type Strains, Phase II (KMG-II): from individual species to whole genera.</title>
        <authorList>
            <person name="Goeker M."/>
        </authorList>
    </citation>
    <scope>NUCLEOTIDE SEQUENCE [LARGE SCALE GENOMIC DNA]</scope>
    <source>
        <strain evidence="3 4">DSM 100346</strain>
    </source>
</reference>
<protein>
    <submittedName>
        <fullName evidence="3">Putative dehydrogenase</fullName>
    </submittedName>
</protein>
<dbReference type="EMBL" id="QGDT01000006">
    <property type="protein sequence ID" value="PWJ57652.1"/>
    <property type="molecule type" value="Genomic_DNA"/>
</dbReference>
<feature type="domain" description="GFO/IDH/MocA-like oxidoreductase" evidence="2">
    <location>
        <begin position="136"/>
        <end position="273"/>
    </location>
</feature>
<organism evidence="3 4">
    <name type="scientific">Dyadobacter jejuensis</name>
    <dbReference type="NCBI Taxonomy" id="1082580"/>
    <lineage>
        <taxon>Bacteria</taxon>
        <taxon>Pseudomonadati</taxon>
        <taxon>Bacteroidota</taxon>
        <taxon>Cytophagia</taxon>
        <taxon>Cytophagales</taxon>
        <taxon>Spirosomataceae</taxon>
        <taxon>Dyadobacter</taxon>
    </lineage>
</organism>